<name>A0A239EIK4_9NOCA</name>
<proteinExistence type="predicted"/>
<feature type="region of interest" description="Disordered" evidence="1">
    <location>
        <begin position="60"/>
        <end position="81"/>
    </location>
</feature>
<dbReference type="EMBL" id="FZOW01000002">
    <property type="protein sequence ID" value="SNS43853.1"/>
    <property type="molecule type" value="Genomic_DNA"/>
</dbReference>
<dbReference type="Pfam" id="PF10944">
    <property type="entry name" value="DUF2630"/>
    <property type="match status" value="1"/>
</dbReference>
<evidence type="ECO:0000313" key="2">
    <source>
        <dbReference type="EMBL" id="SNS43853.1"/>
    </source>
</evidence>
<reference evidence="3" key="1">
    <citation type="submission" date="2017-06" db="EMBL/GenBank/DDBJ databases">
        <authorList>
            <person name="Varghese N."/>
            <person name="Submissions S."/>
        </authorList>
    </citation>
    <scope>NUCLEOTIDE SEQUENCE [LARGE SCALE GENOMIC DNA]</scope>
    <source>
        <strain evidence="3">JCM 23211</strain>
    </source>
</reference>
<dbReference type="STRING" id="398843.A3K89_03235"/>
<dbReference type="OrthoDB" id="7376174at2"/>
<organism evidence="2 3">
    <name type="scientific">Rhodococcoides kyotonense</name>
    <dbReference type="NCBI Taxonomy" id="398843"/>
    <lineage>
        <taxon>Bacteria</taxon>
        <taxon>Bacillati</taxon>
        <taxon>Actinomycetota</taxon>
        <taxon>Actinomycetes</taxon>
        <taxon>Mycobacteriales</taxon>
        <taxon>Nocardiaceae</taxon>
        <taxon>Rhodococcoides</taxon>
    </lineage>
</organism>
<dbReference type="Proteomes" id="UP000198327">
    <property type="component" value="Unassembled WGS sequence"/>
</dbReference>
<evidence type="ECO:0008006" key="4">
    <source>
        <dbReference type="Google" id="ProtNLM"/>
    </source>
</evidence>
<keyword evidence="3" id="KW-1185">Reference proteome</keyword>
<gene>
    <name evidence="2" type="ORF">SAMN05421642_102379</name>
</gene>
<dbReference type="InterPro" id="IPR020311">
    <property type="entry name" value="Uncharacterised_Rv0898c"/>
</dbReference>
<protein>
    <recommendedName>
        <fullName evidence="4">DUF2630 domain-containing protein</fullName>
    </recommendedName>
</protein>
<evidence type="ECO:0000256" key="1">
    <source>
        <dbReference type="SAM" id="MobiDB-lite"/>
    </source>
</evidence>
<sequence length="81" mass="9201">MSEHDIHSKIEQLVATEHKLRSQIEAGDVDPGDEKAELASLERALDQCWDLLRQRRARLDAGQNPDDAHASSVEQVEHYLQ</sequence>
<dbReference type="RefSeq" id="WP_089243532.1">
    <property type="nucleotide sequence ID" value="NZ_FZOW01000002.1"/>
</dbReference>
<accession>A0A239EIK4</accession>
<dbReference type="AlphaFoldDB" id="A0A239EIK4"/>
<evidence type="ECO:0000313" key="3">
    <source>
        <dbReference type="Proteomes" id="UP000198327"/>
    </source>
</evidence>